<sequence length="279" mass="30731">MIALKSLARFREVEVTDCKLNIYGTELDSRLLIGSALYPSPQIMRDSIQASNSQVVTLSLSRQNPQANGGSDFWQMIQSLGLHLLPNTAGCHSSQEAINMAQMSRELFQTDWIKLELVGDDYNLQPDPIELVKTTEALLKDGFKVLPYCTDDLVIARHLVELGCKVIMPWGSPIGTGKGLLNPYALQAIRDRFPEVTLIVDSGIGKPSHALQAMEMGVDAILLNTAVAKSHNPVMMAQAFAQSIQAGRLAYQAGLMTEQHQANPSTPTLDQPFWHQVNY</sequence>
<comment type="similarity">
    <text evidence="8">Belongs to the ThiG family.</text>
</comment>
<evidence type="ECO:0000313" key="10">
    <source>
        <dbReference type="EMBL" id="QCU90756.1"/>
    </source>
</evidence>
<dbReference type="InterPro" id="IPR008867">
    <property type="entry name" value="ThiG"/>
</dbReference>
<evidence type="ECO:0000313" key="11">
    <source>
        <dbReference type="Proteomes" id="UP000304864"/>
    </source>
</evidence>
<comment type="catalytic activity">
    <reaction evidence="7 8">
        <text>[ThiS sulfur-carrier protein]-C-terminal-Gly-aminoethanethioate + 2-iminoacetate + 1-deoxy-D-xylulose 5-phosphate = [ThiS sulfur-carrier protein]-C-terminal Gly-Gly + 2-[(2R,5Z)-2-carboxy-4-methylthiazol-5(2H)-ylidene]ethyl phosphate + 2 H2O + H(+)</text>
        <dbReference type="Rhea" id="RHEA:26297"/>
        <dbReference type="Rhea" id="RHEA-COMP:12909"/>
        <dbReference type="Rhea" id="RHEA-COMP:19908"/>
        <dbReference type="ChEBI" id="CHEBI:15377"/>
        <dbReference type="ChEBI" id="CHEBI:15378"/>
        <dbReference type="ChEBI" id="CHEBI:57792"/>
        <dbReference type="ChEBI" id="CHEBI:62899"/>
        <dbReference type="ChEBI" id="CHEBI:77846"/>
        <dbReference type="ChEBI" id="CHEBI:90778"/>
        <dbReference type="ChEBI" id="CHEBI:232372"/>
        <dbReference type="EC" id="2.8.1.10"/>
    </reaction>
</comment>
<evidence type="ECO:0000256" key="4">
    <source>
        <dbReference type="ARBA" id="ARBA00022679"/>
    </source>
</evidence>
<dbReference type="AlphaFoldDB" id="A0A4P9K8M0"/>
<dbReference type="SUPFAM" id="SSF110399">
    <property type="entry name" value="ThiG-like"/>
    <property type="match status" value="1"/>
</dbReference>
<evidence type="ECO:0000256" key="5">
    <source>
        <dbReference type="ARBA" id="ARBA00022977"/>
    </source>
</evidence>
<dbReference type="UniPathway" id="UPA00060"/>
<dbReference type="InterPro" id="IPR033983">
    <property type="entry name" value="Thiazole_synthase_ThiG"/>
</dbReference>
<dbReference type="OrthoDB" id="9805935at2"/>
<dbReference type="KEGG" id="thig:FE785_09010"/>
<dbReference type="CDD" id="cd04728">
    <property type="entry name" value="ThiG"/>
    <property type="match status" value="1"/>
</dbReference>
<keyword evidence="4 8" id="KW-0808">Transferase</keyword>
<proteinExistence type="inferred from homology"/>
<dbReference type="EMBL" id="CP040602">
    <property type="protein sequence ID" value="QCU90756.1"/>
    <property type="molecule type" value="Genomic_DNA"/>
</dbReference>
<evidence type="ECO:0000259" key="9">
    <source>
        <dbReference type="Pfam" id="PF05690"/>
    </source>
</evidence>
<dbReference type="GO" id="GO:1990107">
    <property type="term" value="F:thiazole synthase activity"/>
    <property type="evidence" value="ECO:0007669"/>
    <property type="project" value="UniProtKB-EC"/>
</dbReference>
<dbReference type="PANTHER" id="PTHR34266:SF2">
    <property type="entry name" value="THIAZOLE SYNTHASE"/>
    <property type="match status" value="1"/>
</dbReference>
<feature type="binding site" evidence="8">
    <location>
        <position position="175"/>
    </location>
    <ligand>
        <name>1-deoxy-D-xylulose 5-phosphate</name>
        <dbReference type="ChEBI" id="CHEBI:57792"/>
    </ligand>
</feature>
<dbReference type="GO" id="GO:0009229">
    <property type="term" value="P:thiamine diphosphate biosynthetic process"/>
    <property type="evidence" value="ECO:0007669"/>
    <property type="project" value="UniProtKB-UniRule"/>
</dbReference>
<organism evidence="10 11">
    <name type="scientific">Thiomicrorhabdus sediminis</name>
    <dbReference type="NCBI Taxonomy" id="2580412"/>
    <lineage>
        <taxon>Bacteria</taxon>
        <taxon>Pseudomonadati</taxon>
        <taxon>Pseudomonadota</taxon>
        <taxon>Gammaproteobacteria</taxon>
        <taxon>Thiotrichales</taxon>
        <taxon>Piscirickettsiaceae</taxon>
        <taxon>Thiomicrorhabdus</taxon>
    </lineage>
</organism>
<feature type="domain" description="Thiazole synthase ThiG" evidence="9">
    <location>
        <begin position="22"/>
        <end position="267"/>
    </location>
</feature>
<evidence type="ECO:0000256" key="3">
    <source>
        <dbReference type="ARBA" id="ARBA00011960"/>
    </source>
</evidence>
<keyword evidence="5 8" id="KW-0784">Thiamine biosynthesis</keyword>
<keyword evidence="11" id="KW-1185">Reference proteome</keyword>
<evidence type="ECO:0000256" key="8">
    <source>
        <dbReference type="HAMAP-Rule" id="MF_00443"/>
    </source>
</evidence>
<evidence type="ECO:0000256" key="2">
    <source>
        <dbReference type="ARBA" id="ARBA00004948"/>
    </source>
</evidence>
<evidence type="ECO:0000256" key="7">
    <source>
        <dbReference type="ARBA" id="ARBA00049897"/>
    </source>
</evidence>
<dbReference type="EC" id="2.8.1.10" evidence="3 8"/>
<dbReference type="PANTHER" id="PTHR34266">
    <property type="entry name" value="THIAZOLE SYNTHASE"/>
    <property type="match status" value="1"/>
</dbReference>
<keyword evidence="8" id="KW-0963">Cytoplasm</keyword>
<dbReference type="Proteomes" id="UP000304864">
    <property type="component" value="Chromosome"/>
</dbReference>
<gene>
    <name evidence="8" type="primary">thiG</name>
    <name evidence="10" type="ORF">FE785_09010</name>
</gene>
<dbReference type="Gene3D" id="3.20.20.70">
    <property type="entry name" value="Aldolase class I"/>
    <property type="match status" value="1"/>
</dbReference>
<accession>A0A4P9K8M0</accession>
<comment type="function">
    <text evidence="1 8">Catalyzes the rearrangement of 1-deoxy-D-xylulose 5-phosphate (DXP) to produce the thiazole phosphate moiety of thiamine. Sulfur is provided by the thiocarboxylate moiety of the carrier protein ThiS. In vitro, sulfur can be provided by H(2)S.</text>
</comment>
<comment type="subcellular location">
    <subcellularLocation>
        <location evidence="8">Cytoplasm</location>
    </subcellularLocation>
</comment>
<comment type="pathway">
    <text evidence="2 8">Cofactor biosynthesis; thiamine diphosphate biosynthesis.</text>
</comment>
<protein>
    <recommendedName>
        <fullName evidence="3 8">Thiazole synthase</fullName>
        <ecNumber evidence="3 8">2.8.1.10</ecNumber>
    </recommendedName>
</protein>
<evidence type="ECO:0000256" key="6">
    <source>
        <dbReference type="ARBA" id="ARBA00023270"/>
    </source>
</evidence>
<evidence type="ECO:0000256" key="1">
    <source>
        <dbReference type="ARBA" id="ARBA00002834"/>
    </source>
</evidence>
<feature type="active site" description="Schiff-base intermediate with DXP" evidence="8">
    <location>
        <position position="114"/>
    </location>
</feature>
<feature type="binding site" evidence="8">
    <location>
        <begin position="224"/>
        <end position="225"/>
    </location>
    <ligand>
        <name>1-deoxy-D-xylulose 5-phosphate</name>
        <dbReference type="ChEBI" id="CHEBI:57792"/>
    </ligand>
</feature>
<keyword evidence="6 8" id="KW-0704">Schiff base</keyword>
<dbReference type="Pfam" id="PF05690">
    <property type="entry name" value="ThiG"/>
    <property type="match status" value="1"/>
</dbReference>
<dbReference type="GO" id="GO:0005737">
    <property type="term" value="C:cytoplasm"/>
    <property type="evidence" value="ECO:0007669"/>
    <property type="project" value="UniProtKB-SubCell"/>
</dbReference>
<reference evidence="10 11" key="1">
    <citation type="submission" date="2019-05" db="EMBL/GenBank/DDBJ databases">
        <title>Thiomicrorhabdus sediminis sp. nov, a novel sulfur-oxidizing bacterium isolated from coastal sediment.</title>
        <authorList>
            <person name="Liu X."/>
        </authorList>
    </citation>
    <scope>NUCLEOTIDE SEQUENCE [LARGE SCALE GENOMIC DNA]</scope>
    <source>
        <strain evidence="10 11">G1</strain>
    </source>
</reference>
<comment type="subunit">
    <text evidence="8">Homotetramer. Forms heterodimers with either ThiH or ThiS.</text>
</comment>
<dbReference type="InterPro" id="IPR013785">
    <property type="entry name" value="Aldolase_TIM"/>
</dbReference>
<comment type="caution">
    <text evidence="8">Lacks conserved residue(s) required for the propagation of feature annotation.</text>
</comment>
<dbReference type="HAMAP" id="MF_00443">
    <property type="entry name" value="ThiG"/>
    <property type="match status" value="1"/>
</dbReference>
<name>A0A4P9K8M0_9GAMM</name>